<dbReference type="STRING" id="1605367.AFM12_06230"/>
<dbReference type="Gene3D" id="3.40.630.30">
    <property type="match status" value="1"/>
</dbReference>
<accession>A0A0P7C4R6</accession>
<evidence type="ECO:0000313" key="5">
    <source>
        <dbReference type="Proteomes" id="UP000050454"/>
    </source>
</evidence>
<keyword evidence="5" id="KW-1185">Reference proteome</keyword>
<dbReference type="PANTHER" id="PTHR43877">
    <property type="entry name" value="AMINOALKYLPHOSPHONATE N-ACETYLTRANSFERASE-RELATED-RELATED"/>
    <property type="match status" value="1"/>
</dbReference>
<proteinExistence type="predicted"/>
<dbReference type="PANTHER" id="PTHR43877:SF2">
    <property type="entry name" value="AMINOALKYLPHOSPHONATE N-ACETYLTRANSFERASE-RELATED"/>
    <property type="match status" value="1"/>
</dbReference>
<dbReference type="OrthoDB" id="9803233at2"/>
<gene>
    <name evidence="4" type="ORF">AFM12_06230</name>
</gene>
<dbReference type="GO" id="GO:0016747">
    <property type="term" value="F:acyltransferase activity, transferring groups other than amino-acyl groups"/>
    <property type="evidence" value="ECO:0007669"/>
    <property type="project" value="InterPro"/>
</dbReference>
<dbReference type="InterPro" id="IPR016181">
    <property type="entry name" value="Acyl_CoA_acyltransferase"/>
</dbReference>
<keyword evidence="1 4" id="KW-0808">Transferase</keyword>
<dbReference type="AlphaFoldDB" id="A0A0P7C4R6"/>
<protein>
    <submittedName>
        <fullName evidence="4">Acetyltransferase</fullName>
    </submittedName>
</protein>
<dbReference type="SUPFAM" id="SSF55729">
    <property type="entry name" value="Acyl-CoA N-acyltransferases (Nat)"/>
    <property type="match status" value="1"/>
</dbReference>
<evidence type="ECO:0000313" key="4">
    <source>
        <dbReference type="EMBL" id="KPM48254.1"/>
    </source>
</evidence>
<dbReference type="InterPro" id="IPR050832">
    <property type="entry name" value="Bact_Acetyltransf"/>
</dbReference>
<dbReference type="Proteomes" id="UP000050454">
    <property type="component" value="Unassembled WGS sequence"/>
</dbReference>
<name>A0A0P7C4R6_9BACT</name>
<dbReference type="EMBL" id="LGTQ01000006">
    <property type="protein sequence ID" value="KPM48254.1"/>
    <property type="molecule type" value="Genomic_DNA"/>
</dbReference>
<comment type="caution">
    <text evidence="4">The sequence shown here is derived from an EMBL/GenBank/DDBJ whole genome shotgun (WGS) entry which is preliminary data.</text>
</comment>
<keyword evidence="2" id="KW-0012">Acyltransferase</keyword>
<dbReference type="CDD" id="cd04301">
    <property type="entry name" value="NAT_SF"/>
    <property type="match status" value="1"/>
</dbReference>
<evidence type="ECO:0000256" key="2">
    <source>
        <dbReference type="ARBA" id="ARBA00023315"/>
    </source>
</evidence>
<sequence>MDLTIREARPDELPELKGFEQEIIKAERPFDSTLAPDPISYYNLAELMAAEDSIVIIAEAEGQLVGSGFAQIRKPKNYYTYSVYTHLGFMFVDPRFRGMGVNARIIEALTAWSKERGVDEIRLTVYPDNAAAIKAYEKVGFKSQLVEMRLNLKG</sequence>
<dbReference type="PROSITE" id="PS51186">
    <property type="entry name" value="GNAT"/>
    <property type="match status" value="1"/>
</dbReference>
<dbReference type="Pfam" id="PF00583">
    <property type="entry name" value="Acetyltransf_1"/>
    <property type="match status" value="1"/>
</dbReference>
<feature type="domain" description="N-acetyltransferase" evidence="3">
    <location>
        <begin position="3"/>
        <end position="154"/>
    </location>
</feature>
<dbReference type="InterPro" id="IPR000182">
    <property type="entry name" value="GNAT_dom"/>
</dbReference>
<reference evidence="4 5" key="1">
    <citation type="submission" date="2015-07" db="EMBL/GenBank/DDBJ databases">
        <title>The draft genome sequence of Leadbetterella sp. JN14-9.</title>
        <authorList>
            <person name="Liu Y."/>
            <person name="Du J."/>
            <person name="Shao Z."/>
        </authorList>
    </citation>
    <scope>NUCLEOTIDE SEQUENCE [LARGE SCALE GENOMIC DNA]</scope>
    <source>
        <strain evidence="4 5">JN14-9</strain>
    </source>
</reference>
<evidence type="ECO:0000256" key="1">
    <source>
        <dbReference type="ARBA" id="ARBA00022679"/>
    </source>
</evidence>
<organism evidence="4 5">
    <name type="scientific">Jiulongibacter sediminis</name>
    <dbReference type="NCBI Taxonomy" id="1605367"/>
    <lineage>
        <taxon>Bacteria</taxon>
        <taxon>Pseudomonadati</taxon>
        <taxon>Bacteroidota</taxon>
        <taxon>Cytophagia</taxon>
        <taxon>Cytophagales</taxon>
        <taxon>Leadbetterellaceae</taxon>
        <taxon>Jiulongibacter</taxon>
    </lineage>
</organism>
<dbReference type="RefSeq" id="WP_055145413.1">
    <property type="nucleotide sequence ID" value="NZ_JXSZ01000006.1"/>
</dbReference>
<evidence type="ECO:0000259" key="3">
    <source>
        <dbReference type="PROSITE" id="PS51186"/>
    </source>
</evidence>